<evidence type="ECO:0000256" key="4">
    <source>
        <dbReference type="SAM" id="SignalP"/>
    </source>
</evidence>
<feature type="domain" description="Solute-binding protein family 3/N-terminal" evidence="5">
    <location>
        <begin position="35"/>
        <end position="254"/>
    </location>
</feature>
<dbReference type="RefSeq" id="WP_212920672.1">
    <property type="nucleotide sequence ID" value="NZ_BORP01000003.1"/>
</dbReference>
<dbReference type="Proteomes" id="UP000676917">
    <property type="component" value="Unassembled WGS sequence"/>
</dbReference>
<accession>A0A919XAR6</accession>
<organism evidence="7 8">
    <name type="scientific">Ornithinibacillus bavariensis</name>
    <dbReference type="NCBI Taxonomy" id="545502"/>
    <lineage>
        <taxon>Bacteria</taxon>
        <taxon>Bacillati</taxon>
        <taxon>Bacillota</taxon>
        <taxon>Bacilli</taxon>
        <taxon>Bacillales</taxon>
        <taxon>Bacillaceae</taxon>
        <taxon>Ornithinibacillus</taxon>
    </lineage>
</organism>
<evidence type="ECO:0000256" key="3">
    <source>
        <dbReference type="ARBA" id="ARBA00023288"/>
    </source>
</evidence>
<keyword evidence="1 4" id="KW-0732">Signal</keyword>
<dbReference type="CDD" id="cd13530">
    <property type="entry name" value="PBP2_peptides_like"/>
    <property type="match status" value="1"/>
</dbReference>
<evidence type="ECO:0000259" key="5">
    <source>
        <dbReference type="SMART" id="SM00062"/>
    </source>
</evidence>
<dbReference type="SMART" id="SM00079">
    <property type="entry name" value="PBPe"/>
    <property type="match status" value="1"/>
</dbReference>
<protein>
    <submittedName>
        <fullName evidence="7">Arginine-binding extracellular protein ArtP</fullName>
    </submittedName>
</protein>
<dbReference type="Gene3D" id="3.40.190.10">
    <property type="entry name" value="Periplasmic binding protein-like II"/>
    <property type="match status" value="2"/>
</dbReference>
<keyword evidence="2" id="KW-0564">Palmitate</keyword>
<comment type="caution">
    <text evidence="7">The sequence shown here is derived from an EMBL/GenBank/DDBJ whole genome shotgun (WGS) entry which is preliminary data.</text>
</comment>
<evidence type="ECO:0000256" key="2">
    <source>
        <dbReference type="ARBA" id="ARBA00023139"/>
    </source>
</evidence>
<dbReference type="Pfam" id="PF00497">
    <property type="entry name" value="SBP_bac_3"/>
    <property type="match status" value="1"/>
</dbReference>
<dbReference type="SMART" id="SM00062">
    <property type="entry name" value="PBPb"/>
    <property type="match status" value="1"/>
</dbReference>
<feature type="domain" description="Ionotropic glutamate receptor C-terminal" evidence="6">
    <location>
        <begin position="35"/>
        <end position="253"/>
    </location>
</feature>
<gene>
    <name evidence="7" type="primary">artP</name>
    <name evidence="7" type="ORF">J43TS3_17790</name>
</gene>
<dbReference type="SUPFAM" id="SSF53850">
    <property type="entry name" value="Periplasmic binding protein-like II"/>
    <property type="match status" value="1"/>
</dbReference>
<dbReference type="EMBL" id="BORP01000003">
    <property type="protein sequence ID" value="GIO27168.1"/>
    <property type="molecule type" value="Genomic_DNA"/>
</dbReference>
<dbReference type="PANTHER" id="PTHR35936">
    <property type="entry name" value="MEMBRANE-BOUND LYTIC MUREIN TRANSGLYCOSYLASE F"/>
    <property type="match status" value="1"/>
</dbReference>
<dbReference type="PROSITE" id="PS51257">
    <property type="entry name" value="PROKAR_LIPOPROTEIN"/>
    <property type="match status" value="1"/>
</dbReference>
<evidence type="ECO:0000313" key="8">
    <source>
        <dbReference type="Proteomes" id="UP000676917"/>
    </source>
</evidence>
<name>A0A919XAR6_9BACI</name>
<dbReference type="InterPro" id="IPR001320">
    <property type="entry name" value="Iontro_rcpt_C"/>
</dbReference>
<feature type="signal peptide" evidence="4">
    <location>
        <begin position="1"/>
        <end position="27"/>
    </location>
</feature>
<proteinExistence type="predicted"/>
<dbReference type="GO" id="GO:0016020">
    <property type="term" value="C:membrane"/>
    <property type="evidence" value="ECO:0007669"/>
    <property type="project" value="InterPro"/>
</dbReference>
<dbReference type="InterPro" id="IPR001638">
    <property type="entry name" value="Solute-binding_3/MltF_N"/>
</dbReference>
<keyword evidence="3" id="KW-0449">Lipoprotein</keyword>
<dbReference type="AlphaFoldDB" id="A0A919XAR6"/>
<evidence type="ECO:0000256" key="1">
    <source>
        <dbReference type="ARBA" id="ARBA00022729"/>
    </source>
</evidence>
<feature type="chain" id="PRO_5036811815" evidence="4">
    <location>
        <begin position="28"/>
        <end position="255"/>
    </location>
</feature>
<evidence type="ECO:0000313" key="7">
    <source>
        <dbReference type="EMBL" id="GIO27168.1"/>
    </source>
</evidence>
<reference evidence="7" key="1">
    <citation type="submission" date="2021-03" db="EMBL/GenBank/DDBJ databases">
        <title>Antimicrobial resistance genes in bacteria isolated from Japanese honey, and their potential for conferring macrolide and lincosamide resistance in the American foulbrood pathogen Paenibacillus larvae.</title>
        <authorList>
            <person name="Okamoto M."/>
            <person name="Kumagai M."/>
            <person name="Kanamori H."/>
            <person name="Takamatsu D."/>
        </authorList>
    </citation>
    <scope>NUCLEOTIDE SEQUENCE</scope>
    <source>
        <strain evidence="7">J43TS3</strain>
    </source>
</reference>
<dbReference type="PANTHER" id="PTHR35936:SF17">
    <property type="entry name" value="ARGININE-BINDING EXTRACELLULAR PROTEIN ARTP"/>
    <property type="match status" value="1"/>
</dbReference>
<keyword evidence="8" id="KW-1185">Reference proteome</keyword>
<evidence type="ECO:0000259" key="6">
    <source>
        <dbReference type="SMART" id="SM00079"/>
    </source>
</evidence>
<sequence>MKKAKIGILFILLLSLLAACSSGEANSMDKEGKKILKVATSADFPPFESFDDKGNIIGFDADLAKKIADELGYEIKIEDMEFDGLIGSLQSKRVDMVLSGMSATKDRRKNVDFSESYHHSGEMFITKAEDAFQDLESLRGKIVGVQLGTIQEEGAEKLAAEYDFEIKKIDNASILIQELNTNRIDVAYMDKTVAIGYIKSQGFVGFDDPTTSSPGMAIAFPKGSELAADVNKILKKLEEDGTIQELKDKWLSEYE</sequence>
<dbReference type="GO" id="GO:0015276">
    <property type="term" value="F:ligand-gated monoatomic ion channel activity"/>
    <property type="evidence" value="ECO:0007669"/>
    <property type="project" value="InterPro"/>
</dbReference>